<reference evidence="3" key="2">
    <citation type="journal article" date="2017" name="J. Anim. Genet.">
        <title>Multiple reference genome sequences of hot pepper reveal the massive evolution of plant disease resistance genes by retroduplication.</title>
        <authorList>
            <person name="Kim S."/>
            <person name="Park J."/>
            <person name="Yeom S.-I."/>
            <person name="Kim Y.-M."/>
            <person name="Seo E."/>
            <person name="Kim K.-T."/>
            <person name="Kim M.-S."/>
            <person name="Lee J.M."/>
            <person name="Cheong K."/>
            <person name="Shin H.-S."/>
            <person name="Kim S.-B."/>
            <person name="Han K."/>
            <person name="Lee J."/>
            <person name="Park M."/>
            <person name="Lee H.-A."/>
            <person name="Lee H.-Y."/>
            <person name="Lee Y."/>
            <person name="Oh S."/>
            <person name="Lee J.H."/>
            <person name="Choi E."/>
            <person name="Choi E."/>
            <person name="Lee S.E."/>
            <person name="Jeon J."/>
            <person name="Kim H."/>
            <person name="Choi G."/>
            <person name="Song H."/>
            <person name="Lee J."/>
            <person name="Lee S.-C."/>
            <person name="Kwon J.-K."/>
            <person name="Lee H.-Y."/>
            <person name="Koo N."/>
            <person name="Hong Y."/>
            <person name="Kim R.W."/>
            <person name="Kang W.-H."/>
            <person name="Huh J.H."/>
            <person name="Kang B.-C."/>
            <person name="Yang T.-J."/>
            <person name="Lee Y.-H."/>
            <person name="Bennetzen J.L."/>
            <person name="Choi D."/>
        </authorList>
    </citation>
    <scope>NUCLEOTIDE SEQUENCE [LARGE SCALE GENOMIC DNA]</scope>
    <source>
        <strain evidence="3">cv. PBC81</strain>
    </source>
</reference>
<comment type="caution">
    <text evidence="2">The sequence shown here is derived from an EMBL/GenBank/DDBJ whole genome shotgun (WGS) entry which is preliminary data.</text>
</comment>
<name>A0A2G2VQ86_CAPBA</name>
<evidence type="ECO:0000313" key="3">
    <source>
        <dbReference type="Proteomes" id="UP000224567"/>
    </source>
</evidence>
<accession>A0A2G2VQ86</accession>
<sequence>MDNLSEGDPLCHKYSSFSPPTSTSLDDSFRKIHTANEYAFAGPHCPKTMYLELWNHEESDNSEFVYLAPHGDLLKMFQNHKHDNGLLEKLEDILLDIQIVLRDAENKQASD</sequence>
<protein>
    <submittedName>
        <fullName evidence="2">Uncharacterized protein</fullName>
    </submittedName>
</protein>
<feature type="compositionally biased region" description="Polar residues" evidence="1">
    <location>
        <begin position="15"/>
        <end position="24"/>
    </location>
</feature>
<organism evidence="2 3">
    <name type="scientific">Capsicum baccatum</name>
    <name type="common">Peruvian pepper</name>
    <dbReference type="NCBI Taxonomy" id="33114"/>
    <lineage>
        <taxon>Eukaryota</taxon>
        <taxon>Viridiplantae</taxon>
        <taxon>Streptophyta</taxon>
        <taxon>Embryophyta</taxon>
        <taxon>Tracheophyta</taxon>
        <taxon>Spermatophyta</taxon>
        <taxon>Magnoliopsida</taxon>
        <taxon>eudicotyledons</taxon>
        <taxon>Gunneridae</taxon>
        <taxon>Pentapetalae</taxon>
        <taxon>asterids</taxon>
        <taxon>lamiids</taxon>
        <taxon>Solanales</taxon>
        <taxon>Solanaceae</taxon>
        <taxon>Solanoideae</taxon>
        <taxon>Capsiceae</taxon>
        <taxon>Capsicum</taxon>
    </lineage>
</organism>
<keyword evidence="3" id="KW-1185">Reference proteome</keyword>
<gene>
    <name evidence="2" type="ORF">CQW23_26913</name>
</gene>
<evidence type="ECO:0000256" key="1">
    <source>
        <dbReference type="SAM" id="MobiDB-lite"/>
    </source>
</evidence>
<dbReference type="EMBL" id="MLFT02000011">
    <property type="protein sequence ID" value="PHT35113.1"/>
    <property type="molecule type" value="Genomic_DNA"/>
</dbReference>
<dbReference type="Proteomes" id="UP000224567">
    <property type="component" value="Unassembled WGS sequence"/>
</dbReference>
<dbReference type="OrthoDB" id="1743675at2759"/>
<dbReference type="AlphaFoldDB" id="A0A2G2VQ86"/>
<reference evidence="2 3" key="1">
    <citation type="journal article" date="2017" name="Genome Biol.">
        <title>New reference genome sequences of hot pepper reveal the massive evolution of plant disease-resistance genes by retroduplication.</title>
        <authorList>
            <person name="Kim S."/>
            <person name="Park J."/>
            <person name="Yeom S.I."/>
            <person name="Kim Y.M."/>
            <person name="Seo E."/>
            <person name="Kim K.T."/>
            <person name="Kim M.S."/>
            <person name="Lee J.M."/>
            <person name="Cheong K."/>
            <person name="Shin H.S."/>
            <person name="Kim S.B."/>
            <person name="Han K."/>
            <person name="Lee J."/>
            <person name="Park M."/>
            <person name="Lee H.A."/>
            <person name="Lee H.Y."/>
            <person name="Lee Y."/>
            <person name="Oh S."/>
            <person name="Lee J.H."/>
            <person name="Choi E."/>
            <person name="Choi E."/>
            <person name="Lee S.E."/>
            <person name="Jeon J."/>
            <person name="Kim H."/>
            <person name="Choi G."/>
            <person name="Song H."/>
            <person name="Lee J."/>
            <person name="Lee S.C."/>
            <person name="Kwon J.K."/>
            <person name="Lee H.Y."/>
            <person name="Koo N."/>
            <person name="Hong Y."/>
            <person name="Kim R.W."/>
            <person name="Kang W.H."/>
            <person name="Huh J.H."/>
            <person name="Kang B.C."/>
            <person name="Yang T.J."/>
            <person name="Lee Y.H."/>
            <person name="Bennetzen J.L."/>
            <person name="Choi D."/>
        </authorList>
    </citation>
    <scope>NUCLEOTIDE SEQUENCE [LARGE SCALE GENOMIC DNA]</scope>
    <source>
        <strain evidence="3">cv. PBC81</strain>
    </source>
</reference>
<proteinExistence type="predicted"/>
<evidence type="ECO:0000313" key="2">
    <source>
        <dbReference type="EMBL" id="PHT35113.1"/>
    </source>
</evidence>
<feature type="region of interest" description="Disordered" evidence="1">
    <location>
        <begin position="1"/>
        <end position="24"/>
    </location>
</feature>